<accession>A0A512MBI8</accession>
<organism evidence="5 6">
    <name type="scientific">Brevifollis gellanilyticus</name>
    <dbReference type="NCBI Taxonomy" id="748831"/>
    <lineage>
        <taxon>Bacteria</taxon>
        <taxon>Pseudomonadati</taxon>
        <taxon>Verrucomicrobiota</taxon>
        <taxon>Verrucomicrobiia</taxon>
        <taxon>Verrucomicrobiales</taxon>
        <taxon>Verrucomicrobiaceae</taxon>
    </lineage>
</organism>
<keyword evidence="6" id="KW-1185">Reference proteome</keyword>
<dbReference type="GO" id="GO:0003841">
    <property type="term" value="F:1-acylglycerol-3-phosphate O-acyltransferase activity"/>
    <property type="evidence" value="ECO:0007669"/>
    <property type="project" value="TreeGrafter"/>
</dbReference>
<dbReference type="SUPFAM" id="SSF69593">
    <property type="entry name" value="Glycerol-3-phosphate (1)-acyltransferase"/>
    <property type="match status" value="1"/>
</dbReference>
<name>A0A512MBI8_9BACT</name>
<keyword evidence="2 5" id="KW-0808">Transferase</keyword>
<dbReference type="SMART" id="SM00563">
    <property type="entry name" value="PlsC"/>
    <property type="match status" value="1"/>
</dbReference>
<dbReference type="Pfam" id="PF01553">
    <property type="entry name" value="Acyltransferase"/>
    <property type="match status" value="1"/>
</dbReference>
<feature type="domain" description="Phospholipid/glycerol acyltransferase" evidence="4">
    <location>
        <begin position="30"/>
        <end position="151"/>
    </location>
</feature>
<dbReference type="CDD" id="cd07989">
    <property type="entry name" value="LPLAT_AGPAT-like"/>
    <property type="match status" value="1"/>
</dbReference>
<evidence type="ECO:0000256" key="1">
    <source>
        <dbReference type="ARBA" id="ARBA00005189"/>
    </source>
</evidence>
<evidence type="ECO:0000259" key="4">
    <source>
        <dbReference type="SMART" id="SM00563"/>
    </source>
</evidence>
<dbReference type="EMBL" id="BKAG01000025">
    <property type="protein sequence ID" value="GEP44087.1"/>
    <property type="molecule type" value="Genomic_DNA"/>
</dbReference>
<dbReference type="GO" id="GO:0006654">
    <property type="term" value="P:phosphatidic acid biosynthetic process"/>
    <property type="evidence" value="ECO:0007669"/>
    <property type="project" value="TreeGrafter"/>
</dbReference>
<evidence type="ECO:0000256" key="3">
    <source>
        <dbReference type="ARBA" id="ARBA00023315"/>
    </source>
</evidence>
<dbReference type="PANTHER" id="PTHR10434:SF11">
    <property type="entry name" value="1-ACYL-SN-GLYCEROL-3-PHOSPHATE ACYLTRANSFERASE"/>
    <property type="match status" value="1"/>
</dbReference>
<comment type="pathway">
    <text evidence="1">Lipid metabolism.</text>
</comment>
<proteinExistence type="predicted"/>
<evidence type="ECO:0000313" key="5">
    <source>
        <dbReference type="EMBL" id="GEP44087.1"/>
    </source>
</evidence>
<evidence type="ECO:0000313" key="6">
    <source>
        <dbReference type="Proteomes" id="UP000321577"/>
    </source>
</evidence>
<dbReference type="RefSeq" id="WP_170266843.1">
    <property type="nucleotide sequence ID" value="NZ_BKAG01000025.1"/>
</dbReference>
<dbReference type="Proteomes" id="UP000321577">
    <property type="component" value="Unassembled WGS sequence"/>
</dbReference>
<sequence length="197" mass="21953">MLPSRVLAAATRLFTGVRRLSASPHGEGPAIYYANHTSHLDTLVIWSALPAEQRVLTSPAAAEDYWSTSALRRYVANEIFKAVLIPREAIKRDNNPLDRLSACLEGGRSILIFPEGTRRTDGDVGPFKSGLYHLARRFPHLPLVPVYLDNLARVLPKGTLLPVPIIVQAHFCAPIHFDEKESKQAFLDRAREAMLNH</sequence>
<gene>
    <name evidence="5" type="ORF">BGE01nite_33780</name>
</gene>
<evidence type="ECO:0000256" key="2">
    <source>
        <dbReference type="ARBA" id="ARBA00022679"/>
    </source>
</evidence>
<keyword evidence="3 5" id="KW-0012">Acyltransferase</keyword>
<protein>
    <submittedName>
        <fullName evidence="5">1-acyl-sn-glycerol-3-phosphate acyltransferase</fullName>
    </submittedName>
</protein>
<dbReference type="PANTHER" id="PTHR10434">
    <property type="entry name" value="1-ACYL-SN-GLYCEROL-3-PHOSPHATE ACYLTRANSFERASE"/>
    <property type="match status" value="1"/>
</dbReference>
<reference evidence="5 6" key="1">
    <citation type="submission" date="2019-07" db="EMBL/GenBank/DDBJ databases">
        <title>Whole genome shotgun sequence of Brevifollis gellanilyticus NBRC 108608.</title>
        <authorList>
            <person name="Hosoyama A."/>
            <person name="Uohara A."/>
            <person name="Ohji S."/>
            <person name="Ichikawa N."/>
        </authorList>
    </citation>
    <scope>NUCLEOTIDE SEQUENCE [LARGE SCALE GENOMIC DNA]</scope>
    <source>
        <strain evidence="5 6">NBRC 108608</strain>
    </source>
</reference>
<dbReference type="InterPro" id="IPR002123">
    <property type="entry name" value="Plipid/glycerol_acylTrfase"/>
</dbReference>
<dbReference type="AlphaFoldDB" id="A0A512MBI8"/>
<comment type="caution">
    <text evidence="5">The sequence shown here is derived from an EMBL/GenBank/DDBJ whole genome shotgun (WGS) entry which is preliminary data.</text>
</comment>